<reference evidence="4" key="2">
    <citation type="submission" date="2024-03" db="EMBL/GenBank/DDBJ databases">
        <title>The Genome Sequence of Enterococcus sp. DIV0205d.</title>
        <authorList>
            <consortium name="The Broad Institute Genomics Platform"/>
            <consortium name="The Broad Institute Microbial Omics Core"/>
            <consortium name="The Broad Institute Genomic Center for Infectious Diseases"/>
            <person name="Earl A."/>
            <person name="Manson A."/>
            <person name="Gilmore M."/>
            <person name="Schwartman J."/>
            <person name="Shea T."/>
            <person name="Abouelleil A."/>
            <person name="Cao P."/>
            <person name="Chapman S."/>
            <person name="Cusick C."/>
            <person name="Young S."/>
            <person name="Neafsey D."/>
            <person name="Nusbaum C."/>
            <person name="Birren B."/>
        </authorList>
    </citation>
    <scope>NUCLEOTIDE SEQUENCE</scope>
    <source>
        <strain evidence="4">7F3_DIV0205</strain>
    </source>
</reference>
<feature type="domain" description="Glycosyltransferase 2-like" evidence="3">
    <location>
        <begin position="5"/>
        <end position="132"/>
    </location>
</feature>
<evidence type="ECO:0000256" key="2">
    <source>
        <dbReference type="ARBA" id="ARBA00022679"/>
    </source>
</evidence>
<name>A0AAQ3Y7P3_9ENTE</name>
<proteinExistence type="predicted"/>
<reference evidence="4" key="1">
    <citation type="submission" date="2017-05" db="EMBL/GenBank/DDBJ databases">
        <authorList>
            <consortium name="The Broad Institute Genomics Platform"/>
            <consortium name="The Broad Institute Genomic Center for Infectious Diseases"/>
            <person name="Earl A."/>
            <person name="Manson A."/>
            <person name="Schwartman J."/>
            <person name="Gilmore M."/>
            <person name="Abouelleil A."/>
            <person name="Cao P."/>
            <person name="Chapman S."/>
            <person name="Cusick C."/>
            <person name="Shea T."/>
            <person name="Young S."/>
            <person name="Neafsey D."/>
            <person name="Nusbaum C."/>
            <person name="Birren B."/>
        </authorList>
    </citation>
    <scope>NUCLEOTIDE SEQUENCE</scope>
    <source>
        <strain evidence="4">7F3_DIV0205</strain>
    </source>
</reference>
<evidence type="ECO:0000256" key="1">
    <source>
        <dbReference type="ARBA" id="ARBA00022676"/>
    </source>
</evidence>
<keyword evidence="5" id="KW-1185">Reference proteome</keyword>
<dbReference type="RefSeq" id="WP_086314106.1">
    <property type="nucleotide sequence ID" value="NZ_CP147244.1"/>
</dbReference>
<sequence>MKILSVIVPAYNSEDYLHRAVDSLLKEAANVEIIIVNDGSTDKTGEIANRYNQHYPDTVKVIHQDNGGHGAAVTTGLQAATGHYFKVVDSDDWVDSTAYSRVIHQLKQLTNDRKIDMLVTNYVYEKVGAFRKKRVLYKRVIPENKIVGWSETNFRQGNYLLMHSIIFNTDLLKRINLRLPRHTFYVDNLFVFEPMQYVRKIYYLNVDFYRYFIGREDQSVNENKMIKQIDQQLLVNKKMIELYSSNQIEDESCRQYLFQFLEIVTTVSSVLALKSNTEENLWKKEMLWHYIETIDPTLYEQLRKRFLGALLSRKGFGIRYFVLRIYKTCQRIYGFN</sequence>
<organism evidence="4 5">
    <name type="scientific">Candidatus Enterococcus palustris</name>
    <dbReference type="NCBI Taxonomy" id="1834189"/>
    <lineage>
        <taxon>Bacteria</taxon>
        <taxon>Bacillati</taxon>
        <taxon>Bacillota</taxon>
        <taxon>Bacilli</taxon>
        <taxon>Lactobacillales</taxon>
        <taxon>Enterococcaceae</taxon>
        <taxon>Enterococcus</taxon>
    </lineage>
</organism>
<dbReference type="Pfam" id="PF00535">
    <property type="entry name" value="Glycos_transf_2"/>
    <property type="match status" value="1"/>
</dbReference>
<accession>A0AAQ3Y7P3</accession>
<keyword evidence="1" id="KW-0328">Glycosyltransferase</keyword>
<evidence type="ECO:0000313" key="4">
    <source>
        <dbReference type="EMBL" id="WYK00581.1"/>
    </source>
</evidence>
<dbReference type="AlphaFoldDB" id="A0AAQ3Y7P3"/>
<dbReference type="Gene3D" id="3.90.550.10">
    <property type="entry name" value="Spore Coat Polysaccharide Biosynthesis Protein SpsA, Chain A"/>
    <property type="match status" value="1"/>
</dbReference>
<protein>
    <recommendedName>
        <fullName evidence="3">Glycosyltransferase 2-like domain-containing protein</fullName>
    </recommendedName>
</protein>
<gene>
    <name evidence="4" type="ORF">A5821_001679</name>
</gene>
<evidence type="ECO:0000259" key="3">
    <source>
        <dbReference type="Pfam" id="PF00535"/>
    </source>
</evidence>
<dbReference type="GO" id="GO:0016757">
    <property type="term" value="F:glycosyltransferase activity"/>
    <property type="evidence" value="ECO:0007669"/>
    <property type="project" value="UniProtKB-KW"/>
</dbReference>
<dbReference type="CDD" id="cd00761">
    <property type="entry name" value="Glyco_tranf_GTA_type"/>
    <property type="match status" value="1"/>
</dbReference>
<keyword evidence="2" id="KW-0808">Transferase</keyword>
<dbReference type="PANTHER" id="PTHR22916:SF51">
    <property type="entry name" value="GLYCOSYLTRANSFERASE EPSH-RELATED"/>
    <property type="match status" value="1"/>
</dbReference>
<evidence type="ECO:0000313" key="5">
    <source>
        <dbReference type="Proteomes" id="UP000194948"/>
    </source>
</evidence>
<dbReference type="SUPFAM" id="SSF53448">
    <property type="entry name" value="Nucleotide-diphospho-sugar transferases"/>
    <property type="match status" value="1"/>
</dbReference>
<dbReference type="EMBL" id="CP147244">
    <property type="protein sequence ID" value="WYK00581.1"/>
    <property type="molecule type" value="Genomic_DNA"/>
</dbReference>
<dbReference type="InterPro" id="IPR029044">
    <property type="entry name" value="Nucleotide-diphossugar_trans"/>
</dbReference>
<dbReference type="InterPro" id="IPR001173">
    <property type="entry name" value="Glyco_trans_2-like"/>
</dbReference>
<dbReference type="PANTHER" id="PTHR22916">
    <property type="entry name" value="GLYCOSYLTRANSFERASE"/>
    <property type="match status" value="1"/>
</dbReference>
<dbReference type="Proteomes" id="UP000194948">
    <property type="component" value="Chromosome"/>
</dbReference>